<evidence type="ECO:0000256" key="2">
    <source>
        <dbReference type="ARBA" id="ARBA00023125"/>
    </source>
</evidence>
<protein>
    <submittedName>
        <fullName evidence="6">Helix-turn-helix transcriptional regulator</fullName>
    </submittedName>
</protein>
<dbReference type="SUPFAM" id="SSF55718">
    <property type="entry name" value="SCP-like"/>
    <property type="match status" value="1"/>
</dbReference>
<evidence type="ECO:0000256" key="4">
    <source>
        <dbReference type="SAM" id="MobiDB-lite"/>
    </source>
</evidence>
<feature type="region of interest" description="Disordered" evidence="4">
    <location>
        <begin position="212"/>
        <end position="246"/>
    </location>
</feature>
<dbReference type="EMBL" id="SZPY01000001">
    <property type="protein sequence ID" value="TKI63872.1"/>
    <property type="molecule type" value="Genomic_DNA"/>
</dbReference>
<dbReference type="InterPro" id="IPR036527">
    <property type="entry name" value="SCP2_sterol-bd_dom_sf"/>
</dbReference>
<dbReference type="InterPro" id="IPR036388">
    <property type="entry name" value="WH-like_DNA-bd_sf"/>
</dbReference>
<keyword evidence="7" id="KW-1185">Reference proteome</keyword>
<comment type="caution">
    <text evidence="6">The sequence shown here is derived from an EMBL/GenBank/DDBJ whole genome shotgun (WGS) entry which is preliminary data.</text>
</comment>
<dbReference type="RefSeq" id="WP_137064336.1">
    <property type="nucleotide sequence ID" value="NZ_CP040748.1"/>
</dbReference>
<dbReference type="Proteomes" id="UP000307808">
    <property type="component" value="Unassembled WGS sequence"/>
</dbReference>
<keyword evidence="3" id="KW-0804">Transcription</keyword>
<feature type="compositionally biased region" description="Polar residues" evidence="4">
    <location>
        <begin position="229"/>
        <end position="246"/>
    </location>
</feature>
<evidence type="ECO:0000256" key="1">
    <source>
        <dbReference type="ARBA" id="ARBA00023015"/>
    </source>
</evidence>
<reference evidence="6 7" key="1">
    <citation type="submission" date="2019-04" db="EMBL/GenBank/DDBJ databases">
        <authorList>
            <person name="Dong K."/>
        </authorList>
    </citation>
    <scope>NUCLEOTIDE SEQUENCE [LARGE SCALE GENOMIC DNA]</scope>
    <source>
        <strain evidence="7">dk3543</strain>
    </source>
</reference>
<accession>A0A4U2YTA1</accession>
<name>A0A4U2YTA1_9ACTN</name>
<evidence type="ECO:0000313" key="7">
    <source>
        <dbReference type="Proteomes" id="UP000307808"/>
    </source>
</evidence>
<dbReference type="Gene3D" id="1.10.10.10">
    <property type="entry name" value="Winged helix-like DNA-binding domain superfamily/Winged helix DNA-binding domain"/>
    <property type="match status" value="1"/>
</dbReference>
<gene>
    <name evidence="6" type="ORF">FC770_01435</name>
</gene>
<dbReference type="SUPFAM" id="SSF46785">
    <property type="entry name" value="Winged helix' DNA-binding domain"/>
    <property type="match status" value="1"/>
</dbReference>
<dbReference type="Pfam" id="PF01638">
    <property type="entry name" value="HxlR"/>
    <property type="match status" value="1"/>
</dbReference>
<dbReference type="PROSITE" id="PS51118">
    <property type="entry name" value="HTH_HXLR"/>
    <property type="match status" value="1"/>
</dbReference>
<evidence type="ECO:0000313" key="6">
    <source>
        <dbReference type="EMBL" id="TKI63872.1"/>
    </source>
</evidence>
<keyword evidence="2" id="KW-0238">DNA-binding</keyword>
<dbReference type="AlphaFoldDB" id="A0A4U2YTA1"/>
<dbReference type="InterPro" id="IPR002577">
    <property type="entry name" value="HTH_HxlR"/>
</dbReference>
<evidence type="ECO:0000256" key="3">
    <source>
        <dbReference type="ARBA" id="ARBA00023163"/>
    </source>
</evidence>
<feature type="domain" description="HTH hxlR-type" evidence="5">
    <location>
        <begin position="8"/>
        <end position="99"/>
    </location>
</feature>
<keyword evidence="1" id="KW-0805">Transcription regulation</keyword>
<dbReference type="InterPro" id="IPR036390">
    <property type="entry name" value="WH_DNA-bd_sf"/>
</dbReference>
<evidence type="ECO:0000259" key="5">
    <source>
        <dbReference type="PROSITE" id="PS51118"/>
    </source>
</evidence>
<dbReference type="OrthoDB" id="9792527at2"/>
<organism evidence="6 7">
    <name type="scientific">Nocardioides jishulii</name>
    <dbReference type="NCBI Taxonomy" id="2575440"/>
    <lineage>
        <taxon>Bacteria</taxon>
        <taxon>Bacillati</taxon>
        <taxon>Actinomycetota</taxon>
        <taxon>Actinomycetes</taxon>
        <taxon>Propionibacteriales</taxon>
        <taxon>Nocardioidaceae</taxon>
        <taxon>Nocardioides</taxon>
    </lineage>
</organism>
<dbReference type="GO" id="GO:0003677">
    <property type="term" value="F:DNA binding"/>
    <property type="evidence" value="ECO:0007669"/>
    <property type="project" value="UniProtKB-KW"/>
</dbReference>
<proteinExistence type="predicted"/>
<sequence length="246" mass="27540">MATYSQFCPVAKAMEILDERWTVLVVRELLLGSTHFNDLRRGVPRMSPALLATRLRSLERVGIVVRTDAGYELTECGRDLHTAVLHLGTWGQKWIKDVGDAELDPHLLMWDVQRTVPTSRWPPATTCLSIEFIDLPPRRRRWWLVVKDQVAESCDVDPGHEVSATLRVSLRDLTLVWRGDLGWPQALRSGRVQIEALPAVARQVPEWIGQSLLAPPDQPAVPEARSTAPERTSSTAASISGESQRS</sequence>
<dbReference type="PANTHER" id="PTHR33204:SF18">
    <property type="entry name" value="TRANSCRIPTIONAL REGULATORY PROTEIN"/>
    <property type="match status" value="1"/>
</dbReference>
<dbReference type="PANTHER" id="PTHR33204">
    <property type="entry name" value="TRANSCRIPTIONAL REGULATOR, MARR FAMILY"/>
    <property type="match status" value="1"/>
</dbReference>